<sequence>MVSDRLRRDAAAVRSRWTDLERDWQSVAVGAMTVTAIAALELQIPW</sequence>
<dbReference type="STRING" id="694430.Natoc_2211"/>
<dbReference type="Proteomes" id="UP000010878">
    <property type="component" value="Chromosome"/>
</dbReference>
<reference evidence="1 2" key="1">
    <citation type="submission" date="2012-11" db="EMBL/GenBank/DDBJ databases">
        <title>FINISHED of Natronococcus occultus SP4, DSM 3396.</title>
        <authorList>
            <consortium name="DOE Joint Genome Institute"/>
            <person name="Eisen J."/>
            <person name="Huntemann M."/>
            <person name="Wei C.-L."/>
            <person name="Han J."/>
            <person name="Detter J.C."/>
            <person name="Han C."/>
            <person name="Tapia R."/>
            <person name="Chen A."/>
            <person name="Kyrpides N."/>
            <person name="Mavromatis K."/>
            <person name="Markowitz V."/>
            <person name="Szeto E."/>
            <person name="Ivanova N."/>
            <person name="Mikhailova N."/>
            <person name="Ovchinnikova G."/>
            <person name="Pagani I."/>
            <person name="Pati A."/>
            <person name="Goodwin L."/>
            <person name="Nordberg H.P."/>
            <person name="Cantor M.N."/>
            <person name="Hua S.X."/>
            <person name="Woyke T."/>
            <person name="Eisen J."/>
            <person name="Klenk H.-P."/>
            <person name="Klenk H.-P."/>
        </authorList>
    </citation>
    <scope>NUCLEOTIDE SEQUENCE [LARGE SCALE GENOMIC DNA]</scope>
    <source>
        <strain evidence="1 2">SP4</strain>
    </source>
</reference>
<proteinExistence type="predicted"/>
<dbReference type="GeneID" id="54763875"/>
<name>L0K0B5_9EURY</name>
<dbReference type="EMBL" id="CP003929">
    <property type="protein sequence ID" value="AGB37990.1"/>
    <property type="molecule type" value="Genomic_DNA"/>
</dbReference>
<evidence type="ECO:0000313" key="2">
    <source>
        <dbReference type="Proteomes" id="UP000010878"/>
    </source>
</evidence>
<gene>
    <name evidence="1" type="ORF">Natoc_2211</name>
</gene>
<evidence type="ECO:0000313" key="1">
    <source>
        <dbReference type="EMBL" id="AGB37990.1"/>
    </source>
</evidence>
<dbReference type="eggNOG" id="arCOG11192">
    <property type="taxonomic scope" value="Archaea"/>
</dbReference>
<protein>
    <submittedName>
        <fullName evidence="1">Uncharacterized protein</fullName>
    </submittedName>
</protein>
<organism evidence="1 2">
    <name type="scientific">Natronococcus occultus SP4</name>
    <dbReference type="NCBI Taxonomy" id="694430"/>
    <lineage>
        <taxon>Archaea</taxon>
        <taxon>Methanobacteriati</taxon>
        <taxon>Methanobacteriota</taxon>
        <taxon>Stenosarchaea group</taxon>
        <taxon>Halobacteria</taxon>
        <taxon>Halobacteriales</taxon>
        <taxon>Natrialbaceae</taxon>
        <taxon>Natronococcus</taxon>
    </lineage>
</organism>
<accession>L0K0B5</accession>
<dbReference type="RefSeq" id="WP_015321433.1">
    <property type="nucleotide sequence ID" value="NC_019974.1"/>
</dbReference>
<dbReference type="OrthoDB" id="180691at2157"/>
<dbReference type="HOGENOM" id="CLU_217074_0_0_2"/>
<dbReference type="AlphaFoldDB" id="L0K0B5"/>
<keyword evidence="2" id="KW-1185">Reference proteome</keyword>
<dbReference type="KEGG" id="nou:Natoc_2211"/>